<dbReference type="EMBL" id="WWVF01000019">
    <property type="protein sequence ID" value="MZS89527.1"/>
    <property type="molecule type" value="Genomic_DNA"/>
</dbReference>
<sequence>MNQEGLLFPKGTIRKKRKKHHKSIIDRDAKGQCFICGKTGYTERHHIYGSANRKYSEQYGLTVYLCPECHRTSEISAHRNKEVRITLQRIGQRAFEEKCGSREQFVKTFGKNYLEEEYI</sequence>
<accession>A0A6L8XUG7</accession>
<name>A0A6L8XUG7_9FIRM</name>
<proteinExistence type="predicted"/>
<dbReference type="RefSeq" id="WP_161276246.1">
    <property type="nucleotide sequence ID" value="NZ_WWUZ01000006.1"/>
</dbReference>
<evidence type="ECO:0000313" key="1">
    <source>
        <dbReference type="EMBL" id="MZS89527.1"/>
    </source>
</evidence>
<protein>
    <recommendedName>
        <fullName evidence="3">HNH endonuclease</fullName>
    </recommendedName>
</protein>
<dbReference type="AlphaFoldDB" id="A0A6L8XUG7"/>
<organism evidence="1 2">
    <name type="scientific">Blautia wexlerae</name>
    <dbReference type="NCBI Taxonomy" id="418240"/>
    <lineage>
        <taxon>Bacteria</taxon>
        <taxon>Bacillati</taxon>
        <taxon>Bacillota</taxon>
        <taxon>Clostridia</taxon>
        <taxon>Lachnospirales</taxon>
        <taxon>Lachnospiraceae</taxon>
        <taxon>Blautia</taxon>
    </lineage>
</organism>
<evidence type="ECO:0000313" key="2">
    <source>
        <dbReference type="Proteomes" id="UP000477156"/>
    </source>
</evidence>
<dbReference type="Gene3D" id="3.30.40.190">
    <property type="match status" value="1"/>
</dbReference>
<reference evidence="1 2" key="1">
    <citation type="journal article" date="2019" name="Nat. Med.">
        <title>A library of human gut bacterial isolates paired with longitudinal multiomics data enables mechanistic microbiome research.</title>
        <authorList>
            <person name="Poyet M."/>
            <person name="Groussin M."/>
            <person name="Gibbons S.M."/>
            <person name="Avila-Pacheco J."/>
            <person name="Jiang X."/>
            <person name="Kearney S.M."/>
            <person name="Perrotta A.R."/>
            <person name="Berdy B."/>
            <person name="Zhao S."/>
            <person name="Lieberman T.D."/>
            <person name="Swanson P.K."/>
            <person name="Smith M."/>
            <person name="Roesemann S."/>
            <person name="Alexander J.E."/>
            <person name="Rich S.A."/>
            <person name="Livny J."/>
            <person name="Vlamakis H."/>
            <person name="Clish C."/>
            <person name="Bullock K."/>
            <person name="Deik A."/>
            <person name="Scott J."/>
            <person name="Pierce K.A."/>
            <person name="Xavier R.J."/>
            <person name="Alm E.J."/>
        </authorList>
    </citation>
    <scope>NUCLEOTIDE SEQUENCE [LARGE SCALE GENOMIC DNA]</scope>
    <source>
        <strain evidence="1 2">BIOML-A12</strain>
    </source>
</reference>
<evidence type="ECO:0008006" key="3">
    <source>
        <dbReference type="Google" id="ProtNLM"/>
    </source>
</evidence>
<comment type="caution">
    <text evidence="1">The sequence shown here is derived from an EMBL/GenBank/DDBJ whole genome shotgun (WGS) entry which is preliminary data.</text>
</comment>
<dbReference type="Proteomes" id="UP000477156">
    <property type="component" value="Unassembled WGS sequence"/>
</dbReference>
<gene>
    <name evidence="1" type="ORF">GT712_10700</name>
</gene>